<dbReference type="RefSeq" id="WP_074755202.1">
    <property type="nucleotide sequence ID" value="NZ_FOGJ01000007.1"/>
</dbReference>
<evidence type="ECO:0000313" key="4">
    <source>
        <dbReference type="EMBL" id="SER55127.1"/>
    </source>
</evidence>
<feature type="domain" description="Glycosyltransferase 2-like" evidence="3">
    <location>
        <begin position="10"/>
        <end position="116"/>
    </location>
</feature>
<dbReference type="OrthoDB" id="3189257at2"/>
<evidence type="ECO:0000313" key="5">
    <source>
        <dbReference type="Proteomes" id="UP000182584"/>
    </source>
</evidence>
<dbReference type="AlphaFoldDB" id="A0A1H9Q3T7"/>
<organism evidence="4 5">
    <name type="scientific">Butyrivibrio fibrisolvens</name>
    <dbReference type="NCBI Taxonomy" id="831"/>
    <lineage>
        <taxon>Bacteria</taxon>
        <taxon>Bacillati</taxon>
        <taxon>Bacillota</taxon>
        <taxon>Clostridia</taxon>
        <taxon>Lachnospirales</taxon>
        <taxon>Lachnospiraceae</taxon>
        <taxon>Butyrivibrio</taxon>
    </lineage>
</organism>
<keyword evidence="1" id="KW-0328">Glycosyltransferase</keyword>
<keyword evidence="2 4" id="KW-0808">Transferase</keyword>
<evidence type="ECO:0000256" key="2">
    <source>
        <dbReference type="ARBA" id="ARBA00022679"/>
    </source>
</evidence>
<name>A0A1H9Q3T7_BUTFI</name>
<dbReference type="SUPFAM" id="SSF53448">
    <property type="entry name" value="Nucleotide-diphospho-sugar transferases"/>
    <property type="match status" value="1"/>
</dbReference>
<dbReference type="CDD" id="cd00761">
    <property type="entry name" value="Glyco_tranf_GTA_type"/>
    <property type="match status" value="1"/>
</dbReference>
<proteinExistence type="predicted"/>
<gene>
    <name evidence="4" type="ORF">SAMN04487884_10730</name>
</gene>
<dbReference type="EMBL" id="FOGJ01000007">
    <property type="protein sequence ID" value="SER55127.1"/>
    <property type="molecule type" value="Genomic_DNA"/>
</dbReference>
<dbReference type="GO" id="GO:0016757">
    <property type="term" value="F:glycosyltransferase activity"/>
    <property type="evidence" value="ECO:0007669"/>
    <property type="project" value="UniProtKB-KW"/>
</dbReference>
<dbReference type="Pfam" id="PF00535">
    <property type="entry name" value="Glycos_transf_2"/>
    <property type="match status" value="1"/>
</dbReference>
<dbReference type="Proteomes" id="UP000182584">
    <property type="component" value="Unassembled WGS sequence"/>
</dbReference>
<sequence>MITGTKTLFSIILPVYNVKDYLNACVDSIINQTFKDFEIILVDDGSTDGSDKICDKYSSEYENIITFHKPNGGQSSARNKGVELASGKFFIFVDSDDYIDLNTLRMFKDAIDELGDLDLILSEVMWDVNNEGVVLPRSNKLNMEDYHLLDGETALTKMYRTIPDWSPCGKCYRTEYWRQKGFRFIEGRISEDLQLIDRVILEAKTVSMVKGHYYYRSRIRTSTMHGNYYKLVDDTLFVIDDWDQYLQVKPMNEELKTLIYKSLANMLEHTALGNIYYAPKDKREYLLTESKKCIHILKYDNSIEGKGVRFLISALGIRMACHALNIIKTKRKKRMSLE</sequence>
<dbReference type="InterPro" id="IPR029044">
    <property type="entry name" value="Nucleotide-diphossugar_trans"/>
</dbReference>
<reference evidence="4 5" key="1">
    <citation type="submission" date="2016-10" db="EMBL/GenBank/DDBJ databases">
        <authorList>
            <person name="de Groot N.N."/>
        </authorList>
    </citation>
    <scope>NUCLEOTIDE SEQUENCE [LARGE SCALE GENOMIC DNA]</scope>
    <source>
        <strain evidence="4 5">AR40</strain>
    </source>
</reference>
<dbReference type="PANTHER" id="PTHR22916:SF51">
    <property type="entry name" value="GLYCOSYLTRANSFERASE EPSH-RELATED"/>
    <property type="match status" value="1"/>
</dbReference>
<protein>
    <submittedName>
        <fullName evidence="4">Glycosyl transferase family 2</fullName>
    </submittedName>
</protein>
<dbReference type="InterPro" id="IPR001173">
    <property type="entry name" value="Glyco_trans_2-like"/>
</dbReference>
<accession>A0A1H9Q3T7</accession>
<dbReference type="PANTHER" id="PTHR22916">
    <property type="entry name" value="GLYCOSYLTRANSFERASE"/>
    <property type="match status" value="1"/>
</dbReference>
<dbReference type="Gene3D" id="3.90.550.10">
    <property type="entry name" value="Spore Coat Polysaccharide Biosynthesis Protein SpsA, Chain A"/>
    <property type="match status" value="1"/>
</dbReference>
<evidence type="ECO:0000259" key="3">
    <source>
        <dbReference type="Pfam" id="PF00535"/>
    </source>
</evidence>
<evidence type="ECO:0000256" key="1">
    <source>
        <dbReference type="ARBA" id="ARBA00022676"/>
    </source>
</evidence>